<dbReference type="GO" id="GO:0005783">
    <property type="term" value="C:endoplasmic reticulum"/>
    <property type="evidence" value="ECO:0007669"/>
    <property type="project" value="TreeGrafter"/>
</dbReference>
<dbReference type="Proteomes" id="UP000187609">
    <property type="component" value="Unassembled WGS sequence"/>
</dbReference>
<dbReference type="Gramene" id="OIT35553">
    <property type="protein sequence ID" value="OIT35553"/>
    <property type="gene ID" value="A4A49_35305"/>
</dbReference>
<evidence type="ECO:0000256" key="4">
    <source>
        <dbReference type="ARBA" id="ARBA00023136"/>
    </source>
</evidence>
<organism evidence="5 6">
    <name type="scientific">Nicotiana attenuata</name>
    <name type="common">Coyote tobacco</name>
    <dbReference type="NCBI Taxonomy" id="49451"/>
    <lineage>
        <taxon>Eukaryota</taxon>
        <taxon>Viridiplantae</taxon>
        <taxon>Streptophyta</taxon>
        <taxon>Embryophyta</taxon>
        <taxon>Tracheophyta</taxon>
        <taxon>Spermatophyta</taxon>
        <taxon>Magnoliopsida</taxon>
        <taxon>eudicotyledons</taxon>
        <taxon>Gunneridae</taxon>
        <taxon>Pentapetalae</taxon>
        <taxon>asterids</taxon>
        <taxon>lamiids</taxon>
        <taxon>Solanales</taxon>
        <taxon>Solanaceae</taxon>
        <taxon>Nicotianoideae</taxon>
        <taxon>Nicotianeae</taxon>
        <taxon>Nicotiana</taxon>
    </lineage>
</organism>
<dbReference type="PANTHER" id="PTHR20661">
    <property type="entry name" value="PHOSPHATIDYLINOSITOL-GLYCAN BIOSYNTHESIS CLASS W PROTEIN"/>
    <property type="match status" value="1"/>
</dbReference>
<gene>
    <name evidence="5" type="ORF">A4A49_35305</name>
</gene>
<name>A0A314L1X1_NICAT</name>
<dbReference type="GO" id="GO:0072659">
    <property type="term" value="P:protein localization to plasma membrane"/>
    <property type="evidence" value="ECO:0007669"/>
    <property type="project" value="TreeGrafter"/>
</dbReference>
<dbReference type="Pfam" id="PF06423">
    <property type="entry name" value="GWT1"/>
    <property type="match status" value="1"/>
</dbReference>
<proteinExistence type="predicted"/>
<evidence type="ECO:0000313" key="6">
    <source>
        <dbReference type="Proteomes" id="UP000187609"/>
    </source>
</evidence>
<accession>A0A314L1X1</accession>
<comment type="caution">
    <text evidence="5">The sequence shown here is derived from an EMBL/GenBank/DDBJ whole genome shotgun (WGS) entry which is preliminary data.</text>
</comment>
<reference evidence="5" key="1">
    <citation type="submission" date="2016-11" db="EMBL/GenBank/DDBJ databases">
        <title>The genome of Nicotiana attenuata.</title>
        <authorList>
            <person name="Xu S."/>
            <person name="Brockmoeller T."/>
            <person name="Gaquerel E."/>
            <person name="Navarro A."/>
            <person name="Kuhl H."/>
            <person name="Gase K."/>
            <person name="Ling Z."/>
            <person name="Zhou W."/>
            <person name="Kreitzer C."/>
            <person name="Stanke M."/>
            <person name="Tang H."/>
            <person name="Lyons E."/>
            <person name="Pandey P."/>
            <person name="Pandey S.P."/>
            <person name="Timmermann B."/>
            <person name="Baldwin I.T."/>
        </authorList>
    </citation>
    <scope>NUCLEOTIDE SEQUENCE [LARGE SCALE GENOMIC DNA]</scope>
    <source>
        <strain evidence="5">UT</strain>
    </source>
</reference>
<dbReference type="InterPro" id="IPR009447">
    <property type="entry name" value="PIGW/GWT1"/>
</dbReference>
<comment type="subcellular location">
    <subcellularLocation>
        <location evidence="1">Membrane</location>
        <topology evidence="1">Multi-pass membrane protein</topology>
    </subcellularLocation>
</comment>
<keyword evidence="3" id="KW-1133">Transmembrane helix</keyword>
<dbReference type="PANTHER" id="PTHR20661:SF0">
    <property type="entry name" value="PHOSPHATIDYLINOSITOL-GLYCAN BIOSYNTHESIS CLASS W PROTEIN"/>
    <property type="match status" value="1"/>
</dbReference>
<dbReference type="GO" id="GO:0006506">
    <property type="term" value="P:GPI anchor biosynthetic process"/>
    <property type="evidence" value="ECO:0007669"/>
    <property type="project" value="InterPro"/>
</dbReference>
<keyword evidence="6" id="KW-1185">Reference proteome</keyword>
<dbReference type="EMBL" id="MJEQ01000544">
    <property type="protein sequence ID" value="OIT35553.1"/>
    <property type="molecule type" value="Genomic_DNA"/>
</dbReference>
<dbReference type="AlphaFoldDB" id="A0A314L1X1"/>
<keyword evidence="4" id="KW-0472">Membrane</keyword>
<evidence type="ECO:0000256" key="3">
    <source>
        <dbReference type="ARBA" id="ARBA00022989"/>
    </source>
</evidence>
<dbReference type="GO" id="GO:0016020">
    <property type="term" value="C:membrane"/>
    <property type="evidence" value="ECO:0007669"/>
    <property type="project" value="UniProtKB-SubCell"/>
</dbReference>
<protein>
    <submittedName>
        <fullName evidence="5">Uncharacterized protein</fullName>
    </submittedName>
</protein>
<evidence type="ECO:0000313" key="5">
    <source>
        <dbReference type="EMBL" id="OIT35553.1"/>
    </source>
</evidence>
<dbReference type="STRING" id="49451.A0A314L1X1"/>
<dbReference type="GO" id="GO:0032216">
    <property type="term" value="F:glucosaminyl-phosphatidylinositol O-acyltransferase activity"/>
    <property type="evidence" value="ECO:0007669"/>
    <property type="project" value="TreeGrafter"/>
</dbReference>
<sequence>MTLMVTFFIVARRSGFSVSQEEGVRSLRTNISAYRVSMNLLTSVCILAVDFKIFPRRYAKAETYGTGLVNYYLGSFAILLLKPWCMH</sequence>
<keyword evidence="2" id="KW-0812">Transmembrane</keyword>
<evidence type="ECO:0000256" key="1">
    <source>
        <dbReference type="ARBA" id="ARBA00004141"/>
    </source>
</evidence>
<evidence type="ECO:0000256" key="2">
    <source>
        <dbReference type="ARBA" id="ARBA00022692"/>
    </source>
</evidence>